<dbReference type="GO" id="GO:0005737">
    <property type="term" value="C:cytoplasm"/>
    <property type="evidence" value="ECO:0007669"/>
    <property type="project" value="TreeGrafter"/>
</dbReference>
<dbReference type="GO" id="GO:0005634">
    <property type="term" value="C:nucleus"/>
    <property type="evidence" value="ECO:0007669"/>
    <property type="project" value="TreeGrafter"/>
</dbReference>
<dbReference type="EnsemblMetazoa" id="XM_022794754">
    <property type="protein sequence ID" value="XP_022650489"/>
    <property type="gene ID" value="LOC111245860"/>
</dbReference>
<dbReference type="Pfam" id="PF03690">
    <property type="entry name" value="MYG1_exonuc"/>
    <property type="match status" value="1"/>
</dbReference>
<dbReference type="OrthoDB" id="10265310at2759"/>
<dbReference type="PANTHER" id="PTHR11215">
    <property type="entry name" value="METAL DEPENDENT HYDROLASE - RELATED"/>
    <property type="match status" value="1"/>
</dbReference>
<dbReference type="KEGG" id="vde:111245860"/>
<evidence type="ECO:0000313" key="3">
    <source>
        <dbReference type="Proteomes" id="UP000594260"/>
    </source>
</evidence>
<dbReference type="RefSeq" id="XP_022650489.1">
    <property type="nucleotide sequence ID" value="XM_022794754.1"/>
</dbReference>
<sequence length="350" mass="39730">MFKRTRGGDQKPSALKIATHDGTFHCDDALAVYLLKQLPKFRNAEIIRTRDRDVMFEADARVDVCGIYDTEKWCFDHHQPSFKLTMADLRPGLKQADIKLSSAGLVYHNFGEEIIASQMKIDSDDPAVKKVWRKVYENFIREVDAIDNGIEMCEGEPKYRISTGLSSRVAHLNPRWNENQTPEELLLRFHKAVKLVGKEFYHMVDFYAKSWIPSRVIVEKAIVNRKKEHDTGEIAVLHEGVCPWKDHLFEIEEELGIKGEIKFVVYRDITNSFRVQAVPIKEGSFTSRKALPWKGKREDDLNQAVGIKGCIFVHNSGFIGGHQTLEGALIMAKKALLTSNANGNGKKASS</sequence>
<protein>
    <submittedName>
        <fullName evidence="2">Uncharacterized protein</fullName>
    </submittedName>
</protein>
<organism evidence="2 3">
    <name type="scientific">Varroa destructor</name>
    <name type="common">Honeybee mite</name>
    <dbReference type="NCBI Taxonomy" id="109461"/>
    <lineage>
        <taxon>Eukaryota</taxon>
        <taxon>Metazoa</taxon>
        <taxon>Ecdysozoa</taxon>
        <taxon>Arthropoda</taxon>
        <taxon>Chelicerata</taxon>
        <taxon>Arachnida</taxon>
        <taxon>Acari</taxon>
        <taxon>Parasitiformes</taxon>
        <taxon>Mesostigmata</taxon>
        <taxon>Gamasina</taxon>
        <taxon>Dermanyssoidea</taxon>
        <taxon>Varroidae</taxon>
        <taxon>Varroa</taxon>
    </lineage>
</organism>
<comment type="similarity">
    <text evidence="1">Belongs to the MYG1 family.</text>
</comment>
<reference evidence="2" key="1">
    <citation type="submission" date="2021-01" db="UniProtKB">
        <authorList>
            <consortium name="EnsemblMetazoa"/>
        </authorList>
    </citation>
    <scope>IDENTIFICATION</scope>
</reference>
<dbReference type="GeneID" id="111245860"/>
<proteinExistence type="inferred from homology"/>
<dbReference type="Proteomes" id="UP000594260">
    <property type="component" value="Unplaced"/>
</dbReference>
<dbReference type="AlphaFoldDB" id="A0A7M7JDK9"/>
<name>A0A7M7JDK9_VARDE</name>
<keyword evidence="3" id="KW-1185">Reference proteome</keyword>
<dbReference type="InterPro" id="IPR003226">
    <property type="entry name" value="MYG1_exonuclease"/>
</dbReference>
<dbReference type="InParanoid" id="A0A7M7JDK9"/>
<evidence type="ECO:0000313" key="2">
    <source>
        <dbReference type="EnsemblMetazoa" id="XP_022650489"/>
    </source>
</evidence>
<dbReference type="OMA" id="FHCDEVV"/>
<evidence type="ECO:0000256" key="1">
    <source>
        <dbReference type="ARBA" id="ARBA00010105"/>
    </source>
</evidence>
<accession>A0A7M7JDK9</accession>
<dbReference type="FunCoup" id="A0A7M7JDK9">
    <property type="interactions" value="2363"/>
</dbReference>
<dbReference type="PANTHER" id="PTHR11215:SF1">
    <property type="entry name" value="MYG1 EXONUCLEASE"/>
    <property type="match status" value="1"/>
</dbReference>